<dbReference type="CDD" id="cd02509">
    <property type="entry name" value="GDP-M1P_Guanylyltransferase"/>
    <property type="match status" value="1"/>
</dbReference>
<comment type="caution">
    <text evidence="10">The sequence shown here is derived from an EMBL/GenBank/DDBJ whole genome shotgun (WGS) entry which is preliminary data.</text>
</comment>
<evidence type="ECO:0000259" key="8">
    <source>
        <dbReference type="Pfam" id="PF00483"/>
    </source>
</evidence>
<dbReference type="InterPro" id="IPR049577">
    <property type="entry name" value="GMPP_N"/>
</dbReference>
<keyword evidence="3 10" id="KW-0808">Transferase</keyword>
<dbReference type="AlphaFoldDB" id="A0A6M1T9X6"/>
<protein>
    <recommendedName>
        <fullName evidence="2">mannose-1-phosphate guanylyltransferase</fullName>
        <ecNumber evidence="2">2.7.7.13</ecNumber>
    </recommendedName>
</protein>
<organism evidence="10 11">
    <name type="scientific">Fodinibius halophilus</name>
    <dbReference type="NCBI Taxonomy" id="1736908"/>
    <lineage>
        <taxon>Bacteria</taxon>
        <taxon>Pseudomonadati</taxon>
        <taxon>Balneolota</taxon>
        <taxon>Balneolia</taxon>
        <taxon>Balneolales</taxon>
        <taxon>Balneolaceae</taxon>
        <taxon>Fodinibius</taxon>
    </lineage>
</organism>
<dbReference type="InterPro" id="IPR054566">
    <property type="entry name" value="ManC/GMP-like_b-helix"/>
</dbReference>
<evidence type="ECO:0000256" key="3">
    <source>
        <dbReference type="ARBA" id="ARBA00022679"/>
    </source>
</evidence>
<dbReference type="InterPro" id="IPR029044">
    <property type="entry name" value="Nucleotide-diphossugar_trans"/>
</dbReference>
<dbReference type="SUPFAM" id="SSF159283">
    <property type="entry name" value="Guanosine diphospho-D-mannose pyrophosphorylase/mannose-6-phosphate isomerase linker domain"/>
    <property type="match status" value="1"/>
</dbReference>
<dbReference type="InterPro" id="IPR051161">
    <property type="entry name" value="Mannose-6P_isomerase_type2"/>
</dbReference>
<evidence type="ECO:0000256" key="4">
    <source>
        <dbReference type="ARBA" id="ARBA00022695"/>
    </source>
</evidence>
<dbReference type="EC" id="2.7.7.13" evidence="2"/>
<evidence type="ECO:0000256" key="1">
    <source>
        <dbReference type="ARBA" id="ARBA00006115"/>
    </source>
</evidence>
<accession>A0A6M1T9X6</accession>
<dbReference type="FunFam" id="3.90.550.10:FF:000046">
    <property type="entry name" value="Mannose-1-phosphate guanylyltransferase (GDP)"/>
    <property type="match status" value="1"/>
</dbReference>
<comment type="catalytic activity">
    <reaction evidence="7">
        <text>alpha-D-mannose 1-phosphate + GTP + H(+) = GDP-alpha-D-mannose + diphosphate</text>
        <dbReference type="Rhea" id="RHEA:15229"/>
        <dbReference type="ChEBI" id="CHEBI:15378"/>
        <dbReference type="ChEBI" id="CHEBI:33019"/>
        <dbReference type="ChEBI" id="CHEBI:37565"/>
        <dbReference type="ChEBI" id="CHEBI:57527"/>
        <dbReference type="ChEBI" id="CHEBI:58409"/>
        <dbReference type="EC" id="2.7.7.13"/>
    </reaction>
</comment>
<evidence type="ECO:0000259" key="9">
    <source>
        <dbReference type="Pfam" id="PF22640"/>
    </source>
</evidence>
<feature type="domain" description="MannoseP isomerase/GMP-like beta-helix" evidence="9">
    <location>
        <begin position="303"/>
        <end position="349"/>
    </location>
</feature>
<sequence length="361" mass="40355">MLHAVVMAGGSGTRFWPRSTEQHPKQFLNIFGDRTMLQSTVERIEALVPAERVWVITNDKYVDLVQKQLPDLPTENIVGEPVGRNTAPCVAAAATLIEDRDPEATMVVLPADHLISDTDTFLSILKSAESKAADSNALVTIGIKPDRPETGYGYVEYDEEHSESHGDHEVKKVAQFREKPDRETAEQFIKAGNFLWNSGMFVWQASTILEEFSEHLPEINQEIEKLRSSLTTGSQKDAVDKFYHACPSISIDYGIMERSKSVFVVPGSFGWNDVGSWRAVYDLRSKDENGNVIETDHATFAHSKNNLIHSNSDKMIALIGVENIAVVETDTAIMVCNLDDSQGIKDVVNYMRKNDHLKKFV</sequence>
<dbReference type="Pfam" id="PF22640">
    <property type="entry name" value="ManC_GMP_beta-helix"/>
    <property type="match status" value="1"/>
</dbReference>
<evidence type="ECO:0000256" key="5">
    <source>
        <dbReference type="ARBA" id="ARBA00022741"/>
    </source>
</evidence>
<dbReference type="SUPFAM" id="SSF53448">
    <property type="entry name" value="Nucleotide-diphospho-sugar transferases"/>
    <property type="match status" value="1"/>
</dbReference>
<dbReference type="PANTHER" id="PTHR46390:SF1">
    <property type="entry name" value="MANNOSE-1-PHOSPHATE GUANYLYLTRANSFERASE"/>
    <property type="match status" value="1"/>
</dbReference>
<gene>
    <name evidence="10" type="ORF">G3569_02300</name>
</gene>
<proteinExistence type="inferred from homology"/>
<dbReference type="GO" id="GO:0009298">
    <property type="term" value="P:GDP-mannose biosynthetic process"/>
    <property type="evidence" value="ECO:0007669"/>
    <property type="project" value="TreeGrafter"/>
</dbReference>
<feature type="domain" description="Nucleotidyl transferase" evidence="8">
    <location>
        <begin position="4"/>
        <end position="288"/>
    </location>
</feature>
<comment type="similarity">
    <text evidence="1">Belongs to the mannose-6-phosphate isomerase type 2 family.</text>
</comment>
<keyword evidence="4 10" id="KW-0548">Nucleotidyltransferase</keyword>
<keyword evidence="5" id="KW-0547">Nucleotide-binding</keyword>
<dbReference type="GO" id="GO:0005525">
    <property type="term" value="F:GTP binding"/>
    <property type="evidence" value="ECO:0007669"/>
    <property type="project" value="UniProtKB-KW"/>
</dbReference>
<dbReference type="PANTHER" id="PTHR46390">
    <property type="entry name" value="MANNOSE-1-PHOSPHATE GUANYLYLTRANSFERASE"/>
    <property type="match status" value="1"/>
</dbReference>
<evidence type="ECO:0000313" key="10">
    <source>
        <dbReference type="EMBL" id="NGP87172.1"/>
    </source>
</evidence>
<keyword evidence="6" id="KW-0342">GTP-binding</keyword>
<dbReference type="InterPro" id="IPR005835">
    <property type="entry name" value="NTP_transferase_dom"/>
</dbReference>
<dbReference type="Proteomes" id="UP000479132">
    <property type="component" value="Unassembled WGS sequence"/>
</dbReference>
<evidence type="ECO:0000313" key="11">
    <source>
        <dbReference type="Proteomes" id="UP000479132"/>
    </source>
</evidence>
<dbReference type="EMBL" id="JAALLS010000002">
    <property type="protein sequence ID" value="NGP87172.1"/>
    <property type="molecule type" value="Genomic_DNA"/>
</dbReference>
<name>A0A6M1T9X6_9BACT</name>
<dbReference type="GO" id="GO:0004475">
    <property type="term" value="F:mannose-1-phosphate guanylyltransferase (GTP) activity"/>
    <property type="evidence" value="ECO:0007669"/>
    <property type="project" value="UniProtKB-EC"/>
</dbReference>
<keyword evidence="11" id="KW-1185">Reference proteome</keyword>
<evidence type="ECO:0000256" key="2">
    <source>
        <dbReference type="ARBA" id="ARBA00012387"/>
    </source>
</evidence>
<dbReference type="Pfam" id="PF00483">
    <property type="entry name" value="NTP_transferase"/>
    <property type="match status" value="1"/>
</dbReference>
<dbReference type="Gene3D" id="3.90.550.10">
    <property type="entry name" value="Spore Coat Polysaccharide Biosynthesis Protein SpsA, Chain A"/>
    <property type="match status" value="1"/>
</dbReference>
<evidence type="ECO:0000256" key="7">
    <source>
        <dbReference type="ARBA" id="ARBA00047343"/>
    </source>
</evidence>
<dbReference type="RefSeq" id="WP_165265682.1">
    <property type="nucleotide sequence ID" value="NZ_JAALLS010000002.1"/>
</dbReference>
<reference evidence="10 11" key="1">
    <citation type="submission" date="2020-02" db="EMBL/GenBank/DDBJ databases">
        <title>Aliifodinibius halophilus 2W32, complete genome.</title>
        <authorList>
            <person name="Li Y."/>
            <person name="Wu S."/>
        </authorList>
    </citation>
    <scope>NUCLEOTIDE SEQUENCE [LARGE SCALE GENOMIC DNA]</scope>
    <source>
        <strain evidence="10 11">2W32</strain>
    </source>
</reference>
<evidence type="ECO:0000256" key="6">
    <source>
        <dbReference type="ARBA" id="ARBA00023134"/>
    </source>
</evidence>